<dbReference type="Proteomes" id="UP000192801">
    <property type="component" value="Unassembled WGS sequence"/>
</dbReference>
<protein>
    <submittedName>
        <fullName evidence="1">DNA-binding protein</fullName>
    </submittedName>
</protein>
<dbReference type="Gene3D" id="2.60.120.10">
    <property type="entry name" value="Jelly Rolls"/>
    <property type="match status" value="1"/>
</dbReference>
<accession>A0A1X0DB91</accession>
<dbReference type="EMBL" id="MVHS01000030">
    <property type="protein sequence ID" value="ORA69641.1"/>
    <property type="molecule type" value="Genomic_DNA"/>
</dbReference>
<dbReference type="GO" id="GO:0003700">
    <property type="term" value="F:DNA-binding transcription factor activity"/>
    <property type="evidence" value="ECO:0007669"/>
    <property type="project" value="TreeGrafter"/>
</dbReference>
<dbReference type="Pfam" id="PF07883">
    <property type="entry name" value="Cupin_2"/>
    <property type="match status" value="1"/>
</dbReference>
<dbReference type="SUPFAM" id="SSF47413">
    <property type="entry name" value="lambda repressor-like DNA-binding domains"/>
    <property type="match status" value="1"/>
</dbReference>
<dbReference type="GO" id="GO:0003677">
    <property type="term" value="F:DNA binding"/>
    <property type="evidence" value="ECO:0007669"/>
    <property type="project" value="UniProtKB-KW"/>
</dbReference>
<dbReference type="AlphaFoldDB" id="A0A1X0DB91"/>
<organism evidence="1 2">
    <name type="scientific">Mycolicibacterium insubricum</name>
    <dbReference type="NCBI Taxonomy" id="444597"/>
    <lineage>
        <taxon>Bacteria</taxon>
        <taxon>Bacillati</taxon>
        <taxon>Actinomycetota</taxon>
        <taxon>Actinomycetes</taxon>
        <taxon>Mycobacteriales</taxon>
        <taxon>Mycobacteriaceae</taxon>
        <taxon>Mycolicibacterium</taxon>
    </lineage>
</organism>
<name>A0A1X0DB91_9MYCO</name>
<sequence>MTALMRTVRRQRAQTLDELAAVTGLTKSYLSKVERGRSTPSVSAAIKIARALDVDVARLFSDDPTAASLTVERAADHAGGRSHAIAATMLGKAMAPFVVRPGTRFTTHPHAAASGHATHPGQEFLFVHRGRVELDHDGRITALDAGDCAYFDASVPHGLRRVGDESAEVVVVTYDEPRRT</sequence>
<dbReference type="STRING" id="444597.BST26_13000"/>
<dbReference type="InterPro" id="IPR010982">
    <property type="entry name" value="Lambda_DNA-bd_dom_sf"/>
</dbReference>
<dbReference type="Gene3D" id="1.10.260.40">
    <property type="entry name" value="lambda repressor-like DNA-binding domains"/>
    <property type="match status" value="1"/>
</dbReference>
<dbReference type="OrthoDB" id="3172468at2"/>
<gene>
    <name evidence="1" type="ORF">BST26_13000</name>
</gene>
<dbReference type="CDD" id="cd02209">
    <property type="entry name" value="cupin_XRE_C"/>
    <property type="match status" value="1"/>
</dbReference>
<evidence type="ECO:0000313" key="2">
    <source>
        <dbReference type="Proteomes" id="UP000192801"/>
    </source>
</evidence>
<keyword evidence="2" id="KW-1185">Reference proteome</keyword>
<dbReference type="PANTHER" id="PTHR46797">
    <property type="entry name" value="HTH-TYPE TRANSCRIPTIONAL REGULATOR"/>
    <property type="match status" value="1"/>
</dbReference>
<dbReference type="CDD" id="cd00093">
    <property type="entry name" value="HTH_XRE"/>
    <property type="match status" value="1"/>
</dbReference>
<dbReference type="InterPro" id="IPR014710">
    <property type="entry name" value="RmlC-like_jellyroll"/>
</dbReference>
<dbReference type="InterPro" id="IPR050807">
    <property type="entry name" value="TransReg_Diox_bact_type"/>
</dbReference>
<evidence type="ECO:0000313" key="1">
    <source>
        <dbReference type="EMBL" id="ORA69641.1"/>
    </source>
</evidence>
<dbReference type="PANTHER" id="PTHR46797:SF1">
    <property type="entry name" value="METHYLPHOSPHONATE SYNTHASE"/>
    <property type="match status" value="1"/>
</dbReference>
<dbReference type="GO" id="GO:0005829">
    <property type="term" value="C:cytosol"/>
    <property type="evidence" value="ECO:0007669"/>
    <property type="project" value="TreeGrafter"/>
</dbReference>
<dbReference type="SUPFAM" id="SSF51182">
    <property type="entry name" value="RmlC-like cupins"/>
    <property type="match status" value="1"/>
</dbReference>
<dbReference type="Pfam" id="PF01381">
    <property type="entry name" value="HTH_3"/>
    <property type="match status" value="1"/>
</dbReference>
<dbReference type="InterPro" id="IPR001387">
    <property type="entry name" value="Cro/C1-type_HTH"/>
</dbReference>
<keyword evidence="1" id="KW-0238">DNA-binding</keyword>
<dbReference type="PROSITE" id="PS50943">
    <property type="entry name" value="HTH_CROC1"/>
    <property type="match status" value="1"/>
</dbReference>
<reference evidence="1 2" key="1">
    <citation type="submission" date="2016-12" db="EMBL/GenBank/DDBJ databases">
        <title>The new phylogeny of genus Mycobacterium.</title>
        <authorList>
            <person name="Tortoli E."/>
            <person name="Trovato A."/>
            <person name="Cirillo D.M."/>
        </authorList>
    </citation>
    <scope>NUCLEOTIDE SEQUENCE [LARGE SCALE GENOMIC DNA]</scope>
    <source>
        <strain evidence="1 2">DSM 45130</strain>
    </source>
</reference>
<dbReference type="InterPro" id="IPR013096">
    <property type="entry name" value="Cupin_2"/>
</dbReference>
<dbReference type="RefSeq" id="WP_083031476.1">
    <property type="nucleotide sequence ID" value="NZ_AP022618.1"/>
</dbReference>
<proteinExistence type="predicted"/>
<comment type="caution">
    <text evidence="1">The sequence shown here is derived from an EMBL/GenBank/DDBJ whole genome shotgun (WGS) entry which is preliminary data.</text>
</comment>
<dbReference type="InterPro" id="IPR011051">
    <property type="entry name" value="RmlC_Cupin_sf"/>
</dbReference>
<dbReference type="SMART" id="SM00530">
    <property type="entry name" value="HTH_XRE"/>
    <property type="match status" value="1"/>
</dbReference>